<keyword evidence="2" id="KW-1185">Reference proteome</keyword>
<evidence type="ECO:0000313" key="1">
    <source>
        <dbReference type="EMBL" id="GIO43760.1"/>
    </source>
</evidence>
<protein>
    <recommendedName>
        <fullName evidence="3">DUF4358 domain-containing protein</fullName>
    </recommendedName>
</protein>
<dbReference type="AlphaFoldDB" id="A0A919Y7J1"/>
<sequence length="164" mass="18604">MKKLWSVKNGLYPVMLALIVIIGVLSGCAGKDAETSKQLSATQIGISIEQFVSLKEMKKADLNKLQKLYKIDVDSVDDFILYTSISNVKADELAVIKMKDESQAESVEENIKQRIEAQKMKFQDYRPNEYFLVENHVLKTAGPFVFFAVSKEADQMERAFDHAF</sequence>
<gene>
    <name evidence="1" type="ORF">J41TS4_35180</name>
</gene>
<accession>A0A919Y7J1</accession>
<dbReference type="PROSITE" id="PS51257">
    <property type="entry name" value="PROKAR_LIPOPROTEIN"/>
    <property type="match status" value="1"/>
</dbReference>
<dbReference type="Pfam" id="PF14270">
    <property type="entry name" value="DUF4358"/>
    <property type="match status" value="1"/>
</dbReference>
<proteinExistence type="predicted"/>
<dbReference type="InterPro" id="IPR025648">
    <property type="entry name" value="DUF4358"/>
</dbReference>
<evidence type="ECO:0008006" key="3">
    <source>
        <dbReference type="Google" id="ProtNLM"/>
    </source>
</evidence>
<organism evidence="1 2">
    <name type="scientific">Paenibacillus apis</name>
    <dbReference type="NCBI Taxonomy" id="1792174"/>
    <lineage>
        <taxon>Bacteria</taxon>
        <taxon>Bacillati</taxon>
        <taxon>Bacillota</taxon>
        <taxon>Bacilli</taxon>
        <taxon>Bacillales</taxon>
        <taxon>Paenibacillaceae</taxon>
        <taxon>Paenibacillus</taxon>
    </lineage>
</organism>
<name>A0A919Y7J1_9BACL</name>
<comment type="caution">
    <text evidence="1">The sequence shown here is derived from an EMBL/GenBank/DDBJ whole genome shotgun (WGS) entry which is preliminary data.</text>
</comment>
<dbReference type="EMBL" id="BORS01000012">
    <property type="protein sequence ID" value="GIO43760.1"/>
    <property type="molecule type" value="Genomic_DNA"/>
</dbReference>
<reference evidence="1" key="1">
    <citation type="submission" date="2021-03" db="EMBL/GenBank/DDBJ databases">
        <title>Antimicrobial resistance genes in bacteria isolated from Japanese honey, and their potential for conferring macrolide and lincosamide resistance in the American foulbrood pathogen Paenibacillus larvae.</title>
        <authorList>
            <person name="Okamoto M."/>
            <person name="Kumagai M."/>
            <person name="Kanamori H."/>
            <person name="Takamatsu D."/>
        </authorList>
    </citation>
    <scope>NUCLEOTIDE SEQUENCE</scope>
    <source>
        <strain evidence="1">J41TS4</strain>
    </source>
</reference>
<evidence type="ECO:0000313" key="2">
    <source>
        <dbReference type="Proteomes" id="UP000678895"/>
    </source>
</evidence>
<dbReference type="RefSeq" id="WP_301629067.1">
    <property type="nucleotide sequence ID" value="NZ_BORS01000012.1"/>
</dbReference>
<dbReference type="Proteomes" id="UP000678895">
    <property type="component" value="Unassembled WGS sequence"/>
</dbReference>